<dbReference type="RefSeq" id="WP_084789943.1">
    <property type="nucleotide sequence ID" value="NZ_LT607756.1"/>
</dbReference>
<keyword evidence="1" id="KW-0812">Transmembrane</keyword>
<sequence>MNMIKDENGQGSAELILVLGGMIVIVIAAAVFYKNYLAGIGDDINKTDVNATTSKIQDLKKYFPT</sequence>
<accession>A0A1D3L4F4</accession>
<evidence type="ECO:0000313" key="2">
    <source>
        <dbReference type="EMBL" id="SCG86426.1"/>
    </source>
</evidence>
<dbReference type="GeneID" id="30412715"/>
<dbReference type="OrthoDB" id="71441at2157"/>
<proteinExistence type="predicted"/>
<gene>
    <name evidence="2" type="ORF">MCBB_1877</name>
</gene>
<evidence type="ECO:0000256" key="1">
    <source>
        <dbReference type="SAM" id="Phobius"/>
    </source>
</evidence>
<organism evidence="2 3">
    <name type="scientific">Methanobacterium congolense</name>
    <dbReference type="NCBI Taxonomy" id="118062"/>
    <lineage>
        <taxon>Archaea</taxon>
        <taxon>Methanobacteriati</taxon>
        <taxon>Methanobacteriota</taxon>
        <taxon>Methanomada group</taxon>
        <taxon>Methanobacteria</taxon>
        <taxon>Methanobacteriales</taxon>
        <taxon>Methanobacteriaceae</taxon>
        <taxon>Methanobacterium</taxon>
    </lineage>
</organism>
<protein>
    <recommendedName>
        <fullName evidence="4">Class III signal peptide</fullName>
    </recommendedName>
</protein>
<keyword evidence="3" id="KW-1185">Reference proteome</keyword>
<keyword evidence="1" id="KW-1133">Transmembrane helix</keyword>
<evidence type="ECO:0008006" key="4">
    <source>
        <dbReference type="Google" id="ProtNLM"/>
    </source>
</evidence>
<reference evidence="2 3" key="1">
    <citation type="submission" date="2016-08" db="EMBL/GenBank/DDBJ databases">
        <authorList>
            <person name="Seilhamer J.J."/>
        </authorList>
    </citation>
    <scope>NUCLEOTIDE SEQUENCE [LARGE SCALE GENOMIC DNA]</scope>
    <source>
        <strain evidence="2">Buetzberg</strain>
    </source>
</reference>
<dbReference type="EMBL" id="LT607756">
    <property type="protein sequence ID" value="SCG86426.1"/>
    <property type="molecule type" value="Genomic_DNA"/>
</dbReference>
<dbReference type="STRING" id="118062.MCBB_1877"/>
<dbReference type="Proteomes" id="UP000094707">
    <property type="component" value="Chromosome I"/>
</dbReference>
<feature type="transmembrane region" description="Helical" evidence="1">
    <location>
        <begin position="12"/>
        <end position="33"/>
    </location>
</feature>
<name>A0A1D3L4F4_9EURY</name>
<evidence type="ECO:0000313" key="3">
    <source>
        <dbReference type="Proteomes" id="UP000094707"/>
    </source>
</evidence>
<keyword evidence="1" id="KW-0472">Membrane</keyword>
<dbReference type="KEGG" id="mcub:MCBB_1877"/>
<dbReference type="AlphaFoldDB" id="A0A1D3L4F4"/>